<name>A0A0F8UYD3_9EURO</name>
<evidence type="ECO:0000313" key="7">
    <source>
        <dbReference type="Proteomes" id="UP000034291"/>
    </source>
</evidence>
<evidence type="ECO:0000256" key="2">
    <source>
        <dbReference type="ARBA" id="ARBA00023026"/>
    </source>
</evidence>
<organism evidence="6 7">
    <name type="scientific">Aspergillus rambellii</name>
    <dbReference type="NCBI Taxonomy" id="308745"/>
    <lineage>
        <taxon>Eukaryota</taxon>
        <taxon>Fungi</taxon>
        <taxon>Dikarya</taxon>
        <taxon>Ascomycota</taxon>
        <taxon>Pezizomycotina</taxon>
        <taxon>Eurotiomycetes</taxon>
        <taxon>Eurotiomycetidae</taxon>
        <taxon>Eurotiales</taxon>
        <taxon>Aspergillaceae</taxon>
        <taxon>Aspergillus</taxon>
        <taxon>Aspergillus subgen. Nidulantes</taxon>
    </lineage>
</organism>
<gene>
    <name evidence="6" type="ORF">ARAM_002358</name>
</gene>
<feature type="signal peptide" evidence="4">
    <location>
        <begin position="1"/>
        <end position="20"/>
    </location>
</feature>
<dbReference type="CDD" id="cd00118">
    <property type="entry name" value="LysM"/>
    <property type="match status" value="3"/>
</dbReference>
<dbReference type="Proteomes" id="UP000034291">
    <property type="component" value="Unassembled WGS sequence"/>
</dbReference>
<keyword evidence="7" id="KW-1185">Reference proteome</keyword>
<evidence type="ECO:0000256" key="4">
    <source>
        <dbReference type="SAM" id="SignalP"/>
    </source>
</evidence>
<dbReference type="PROSITE" id="PS51782">
    <property type="entry name" value="LYSM"/>
    <property type="match status" value="4"/>
</dbReference>
<feature type="domain" description="LysM" evidence="5">
    <location>
        <begin position="400"/>
        <end position="449"/>
    </location>
</feature>
<feature type="domain" description="LysM" evidence="5">
    <location>
        <begin position="140"/>
        <end position="188"/>
    </location>
</feature>
<protein>
    <recommendedName>
        <fullName evidence="5">LysM domain-containing protein</fullName>
    </recommendedName>
</protein>
<dbReference type="EMBL" id="JZBS01000992">
    <property type="protein sequence ID" value="KKK24518.1"/>
    <property type="molecule type" value="Genomic_DNA"/>
</dbReference>
<feature type="chain" id="PRO_5002528974" description="LysM domain-containing protein" evidence="4">
    <location>
        <begin position="21"/>
        <end position="452"/>
    </location>
</feature>
<dbReference type="GO" id="GO:0008061">
    <property type="term" value="F:chitin binding"/>
    <property type="evidence" value="ECO:0007669"/>
    <property type="project" value="UniProtKB-KW"/>
</dbReference>
<dbReference type="Gene3D" id="3.10.350.10">
    <property type="entry name" value="LysM domain"/>
    <property type="match status" value="5"/>
</dbReference>
<evidence type="ECO:0000259" key="5">
    <source>
        <dbReference type="PROSITE" id="PS51782"/>
    </source>
</evidence>
<keyword evidence="3" id="KW-0812">Transmembrane</keyword>
<dbReference type="OrthoDB" id="5985073at2759"/>
<dbReference type="AlphaFoldDB" id="A0A0F8UYD3"/>
<dbReference type="Pfam" id="PF01476">
    <property type="entry name" value="LysM"/>
    <property type="match status" value="4"/>
</dbReference>
<reference evidence="6 7" key="1">
    <citation type="submission" date="2015-02" db="EMBL/GenBank/DDBJ databases">
        <title>Draft Genome Sequences of Two Closely-Related Aflatoxigenic Aspergillus Species Obtained from the Cote d'Ivoire.</title>
        <authorList>
            <person name="Moore G.G."/>
            <person name="Beltz S.B."/>
            <person name="Mack B.M."/>
        </authorList>
    </citation>
    <scope>NUCLEOTIDE SEQUENCE [LARGE SCALE GENOMIC DNA]</scope>
    <source>
        <strain evidence="6 7">SRRC1468</strain>
    </source>
</reference>
<keyword evidence="2" id="KW-0843">Virulence</keyword>
<comment type="caution">
    <text evidence="6">The sequence shown here is derived from an EMBL/GenBank/DDBJ whole genome shotgun (WGS) entry which is preliminary data.</text>
</comment>
<keyword evidence="3" id="KW-1133">Transmembrane helix</keyword>
<dbReference type="SMART" id="SM00257">
    <property type="entry name" value="LysM"/>
    <property type="match status" value="3"/>
</dbReference>
<dbReference type="InterPro" id="IPR018392">
    <property type="entry name" value="LysM"/>
</dbReference>
<keyword evidence="3" id="KW-0472">Membrane</keyword>
<keyword evidence="4" id="KW-0732">Signal</keyword>
<feature type="domain" description="LysM" evidence="5">
    <location>
        <begin position="241"/>
        <end position="288"/>
    </location>
</feature>
<accession>A0A0F8UYD3</accession>
<feature type="transmembrane region" description="Helical" evidence="3">
    <location>
        <begin position="96"/>
        <end position="115"/>
    </location>
</feature>
<evidence type="ECO:0000313" key="6">
    <source>
        <dbReference type="EMBL" id="KKK24518.1"/>
    </source>
</evidence>
<dbReference type="InterPro" id="IPR052210">
    <property type="entry name" value="LysM1-like"/>
</dbReference>
<dbReference type="SUPFAM" id="SSF54106">
    <property type="entry name" value="LysM domain"/>
    <property type="match status" value="2"/>
</dbReference>
<dbReference type="PANTHER" id="PTHR34997">
    <property type="entry name" value="AM15"/>
    <property type="match status" value="1"/>
</dbReference>
<dbReference type="InterPro" id="IPR036779">
    <property type="entry name" value="LysM_dom_sf"/>
</dbReference>
<evidence type="ECO:0000256" key="1">
    <source>
        <dbReference type="ARBA" id="ARBA00022669"/>
    </source>
</evidence>
<sequence>MARFHYLLAVILAAAGIVSSQDPIIPQDAPPAETSPSHPTLPGIAPNCNRWYTVKRGDTCYATAQNFGISLDDSSTGTLPFRRIVCRSFGLTTRTALAWALLLLLLLLLLLHLPLPKLQPTDTAWPPTKTQAGQPSTCNKWHLVRVGDTCDTIQARYVAWVSFEELLQWNPGLAEDCQFPFVGWWVCVGTQPQTSLSFDYPTSGPVIIPEPTIHTPMPTSIPGSEFTASPTQSGLVSGCQGFHYATAGDSCSRILAEYDFLTEKQLHQWNPDLKADCSGLHASYYYCVAAFSTGDVPMPPTVTATPTPTQMGTTQNCTAWYKTNHDDSCWGIAVMFGTFSEQDFVAWNPSVGKTCAWIKDDAWYCVRDPNTPPTRTAPLPTDIFPTKTPRQPNATSSCASWWFVSSGDTCDSIAVANGISLEAFYQWNPDVNTAEGECKNLQLDYEVCVGVK</sequence>
<dbReference type="PANTHER" id="PTHR34997:SF1">
    <property type="entry name" value="PEPTIDOGLYCAN-BINDING LYSIN DOMAIN"/>
    <property type="match status" value="1"/>
</dbReference>
<proteinExistence type="predicted"/>
<dbReference type="STRING" id="308745.A0A0F8UYD3"/>
<feature type="domain" description="LysM" evidence="5">
    <location>
        <begin position="319"/>
        <end position="366"/>
    </location>
</feature>
<evidence type="ECO:0000256" key="3">
    <source>
        <dbReference type="SAM" id="Phobius"/>
    </source>
</evidence>
<keyword evidence="1" id="KW-0147">Chitin-binding</keyword>